<organism evidence="1 2">
    <name type="scientific">Artomyces pyxidatus</name>
    <dbReference type="NCBI Taxonomy" id="48021"/>
    <lineage>
        <taxon>Eukaryota</taxon>
        <taxon>Fungi</taxon>
        <taxon>Dikarya</taxon>
        <taxon>Basidiomycota</taxon>
        <taxon>Agaricomycotina</taxon>
        <taxon>Agaricomycetes</taxon>
        <taxon>Russulales</taxon>
        <taxon>Auriscalpiaceae</taxon>
        <taxon>Artomyces</taxon>
    </lineage>
</organism>
<evidence type="ECO:0000313" key="2">
    <source>
        <dbReference type="Proteomes" id="UP000814140"/>
    </source>
</evidence>
<sequence>MSTSASSDFLKANPDVKNLRTIISDKPESWDEAWKLKVTPWDAGEAQPPLRDLLESSRLPLPTSGKALVPGCGKAYDAFLIASTLGLNTVAIDISETAIDAAKELLASTSGLPEGKVSIEKGDFFAMSLPESERYDLIYDYTFFVAIPPSRRIEWGRQMSALAKPGAYLIALVFPLNLSPDEGGPPHFVKAEHYDEPLAGWTKVLDEIPRSSPTHIGRDQLLVWKKD</sequence>
<protein>
    <submittedName>
        <fullName evidence="1">S-adenosyl-L-methionine-dependent methyltransferase</fullName>
    </submittedName>
</protein>
<dbReference type="Proteomes" id="UP000814140">
    <property type="component" value="Unassembled WGS sequence"/>
</dbReference>
<reference evidence="1" key="1">
    <citation type="submission" date="2021-03" db="EMBL/GenBank/DDBJ databases">
        <authorList>
            <consortium name="DOE Joint Genome Institute"/>
            <person name="Ahrendt S."/>
            <person name="Looney B.P."/>
            <person name="Miyauchi S."/>
            <person name="Morin E."/>
            <person name="Drula E."/>
            <person name="Courty P.E."/>
            <person name="Chicoki N."/>
            <person name="Fauchery L."/>
            <person name="Kohler A."/>
            <person name="Kuo A."/>
            <person name="Labutti K."/>
            <person name="Pangilinan J."/>
            <person name="Lipzen A."/>
            <person name="Riley R."/>
            <person name="Andreopoulos W."/>
            <person name="He G."/>
            <person name="Johnson J."/>
            <person name="Barry K.W."/>
            <person name="Grigoriev I.V."/>
            <person name="Nagy L."/>
            <person name="Hibbett D."/>
            <person name="Henrissat B."/>
            <person name="Matheny P.B."/>
            <person name="Labbe J."/>
            <person name="Martin F."/>
        </authorList>
    </citation>
    <scope>NUCLEOTIDE SEQUENCE</scope>
    <source>
        <strain evidence="1">HHB10654</strain>
    </source>
</reference>
<comment type="caution">
    <text evidence="1">The sequence shown here is derived from an EMBL/GenBank/DDBJ whole genome shotgun (WGS) entry which is preliminary data.</text>
</comment>
<name>A0ACB8SMU6_9AGAM</name>
<reference evidence="1" key="2">
    <citation type="journal article" date="2022" name="New Phytol.">
        <title>Evolutionary transition to the ectomycorrhizal habit in the genomes of a hyperdiverse lineage of mushroom-forming fungi.</title>
        <authorList>
            <person name="Looney B."/>
            <person name="Miyauchi S."/>
            <person name="Morin E."/>
            <person name="Drula E."/>
            <person name="Courty P.E."/>
            <person name="Kohler A."/>
            <person name="Kuo A."/>
            <person name="LaButti K."/>
            <person name="Pangilinan J."/>
            <person name="Lipzen A."/>
            <person name="Riley R."/>
            <person name="Andreopoulos W."/>
            <person name="He G."/>
            <person name="Johnson J."/>
            <person name="Nolan M."/>
            <person name="Tritt A."/>
            <person name="Barry K.W."/>
            <person name="Grigoriev I.V."/>
            <person name="Nagy L.G."/>
            <person name="Hibbett D."/>
            <person name="Henrissat B."/>
            <person name="Matheny P.B."/>
            <person name="Labbe J."/>
            <person name="Martin F.M."/>
        </authorList>
    </citation>
    <scope>NUCLEOTIDE SEQUENCE</scope>
    <source>
        <strain evidence="1">HHB10654</strain>
    </source>
</reference>
<evidence type="ECO:0000313" key="1">
    <source>
        <dbReference type="EMBL" id="KAI0057814.1"/>
    </source>
</evidence>
<keyword evidence="1" id="KW-0489">Methyltransferase</keyword>
<keyword evidence="1" id="KW-0808">Transferase</keyword>
<dbReference type="EMBL" id="MU277242">
    <property type="protein sequence ID" value="KAI0057814.1"/>
    <property type="molecule type" value="Genomic_DNA"/>
</dbReference>
<proteinExistence type="predicted"/>
<gene>
    <name evidence="1" type="ORF">BV25DRAFT_1830731</name>
</gene>
<keyword evidence="2" id="KW-1185">Reference proteome</keyword>
<accession>A0ACB8SMU6</accession>